<accession>A0A1Y6D158</accession>
<reference evidence="1 2" key="1">
    <citation type="submission" date="2016-12" db="EMBL/GenBank/DDBJ databases">
        <authorList>
            <person name="Song W.-J."/>
            <person name="Kurnit D.M."/>
        </authorList>
    </citation>
    <scope>NUCLEOTIDE SEQUENCE [LARGE SCALE GENOMIC DNA]</scope>
    <source>
        <strain evidence="1 2">175</strain>
    </source>
</reference>
<proteinExistence type="predicted"/>
<dbReference type="AlphaFoldDB" id="A0A1Y6D158"/>
<dbReference type="EMBL" id="FXAM01000001">
    <property type="protein sequence ID" value="SMF96160.1"/>
    <property type="molecule type" value="Genomic_DNA"/>
</dbReference>
<dbReference type="STRING" id="1760988.SAMN02949497_3545"/>
<dbReference type="RefSeq" id="WP_085214987.1">
    <property type="nucleotide sequence ID" value="NZ_FXAM01000001.1"/>
</dbReference>
<evidence type="ECO:0000313" key="1">
    <source>
        <dbReference type="EMBL" id="SMF96160.1"/>
    </source>
</evidence>
<name>A0A1Y6D158_9GAMM</name>
<dbReference type="Proteomes" id="UP000192923">
    <property type="component" value="Unassembled WGS sequence"/>
</dbReference>
<organism evidence="1 2">
    <name type="scientific">Methylomagnum ishizawai</name>
    <dbReference type="NCBI Taxonomy" id="1760988"/>
    <lineage>
        <taxon>Bacteria</taxon>
        <taxon>Pseudomonadati</taxon>
        <taxon>Pseudomonadota</taxon>
        <taxon>Gammaproteobacteria</taxon>
        <taxon>Methylococcales</taxon>
        <taxon>Methylococcaceae</taxon>
        <taxon>Methylomagnum</taxon>
    </lineage>
</organism>
<keyword evidence="2" id="KW-1185">Reference proteome</keyword>
<sequence length="118" mass="13362">MDNSLRNRRILPPYARQLDRALFRAEVMVLTGSGAQARATSRTWFPGQKVMLPFGAEIERFHWPVSGRGCLMWSDGLPEPRDRLFLLARTLIESGAPSVLLCVGERPMPLFRPRVRAA</sequence>
<gene>
    <name evidence="1" type="ORF">SAMN02949497_3545</name>
</gene>
<protein>
    <submittedName>
        <fullName evidence="1">Uncharacterized protein</fullName>
    </submittedName>
</protein>
<dbReference type="OrthoDB" id="5785571at2"/>
<evidence type="ECO:0000313" key="2">
    <source>
        <dbReference type="Proteomes" id="UP000192923"/>
    </source>
</evidence>